<dbReference type="Proteomes" id="UP001314241">
    <property type="component" value="Unassembled WGS sequence"/>
</dbReference>
<evidence type="ECO:0000313" key="1">
    <source>
        <dbReference type="EMBL" id="CAK8054665.1"/>
    </source>
</evidence>
<gene>
    <name evidence="1" type="ORF">R54876_GBNLAHCA_01239</name>
</gene>
<organism evidence="1 2">
    <name type="scientific">Eupransor demetentiae</name>
    <dbReference type="NCBI Taxonomy" id="3109584"/>
    <lineage>
        <taxon>Bacteria</taxon>
        <taxon>Bacillati</taxon>
        <taxon>Bacillota</taxon>
        <taxon>Bacilli</taxon>
        <taxon>Lactobacillales</taxon>
        <taxon>Lactobacillaceae</taxon>
        <taxon>Eupransor</taxon>
    </lineage>
</organism>
<protein>
    <submittedName>
        <fullName evidence="1">Uncharacterized protein</fullName>
    </submittedName>
</protein>
<proteinExistence type="predicted"/>
<accession>A0ABP0ESU3</accession>
<evidence type="ECO:0000313" key="2">
    <source>
        <dbReference type="Proteomes" id="UP001314241"/>
    </source>
</evidence>
<dbReference type="EMBL" id="CAWVOH010000002">
    <property type="protein sequence ID" value="CAK8054665.1"/>
    <property type="molecule type" value="Genomic_DNA"/>
</dbReference>
<dbReference type="RefSeq" id="WP_349642208.1">
    <property type="nucleotide sequence ID" value="NZ_CAWVOH010000002.1"/>
</dbReference>
<keyword evidence="2" id="KW-1185">Reference proteome</keyword>
<reference evidence="1 2" key="1">
    <citation type="submission" date="2024-01" db="EMBL/GenBank/DDBJ databases">
        <authorList>
            <person name="Botero Cardona J."/>
        </authorList>
    </citation>
    <scope>NUCLEOTIDE SEQUENCE [LARGE SCALE GENOMIC DNA]</scope>
    <source>
        <strain evidence="1 2">LMG 33000</strain>
    </source>
</reference>
<name>A0ABP0ESU3_9LACO</name>
<comment type="caution">
    <text evidence="1">The sequence shown here is derived from an EMBL/GenBank/DDBJ whole genome shotgun (WGS) entry which is preliminary data.</text>
</comment>
<sequence>MQNYMVKPAQRFPFSGIVKAGVSKLHNRFKTVPLERQLSSQEMIQRLEIAINLDSEVAIQVNPSFDSEAIEEYRGNLFQTADGRLYVYSRSKRQTTAIQPENLRHISFAKKAS</sequence>